<dbReference type="AlphaFoldDB" id="A0AAW9MPH7"/>
<organism evidence="1 2">
    <name type="scientific">Citroniella saccharovorans</name>
    <dbReference type="NCBI Taxonomy" id="2053367"/>
    <lineage>
        <taxon>Bacteria</taxon>
        <taxon>Bacillati</taxon>
        <taxon>Bacillota</taxon>
        <taxon>Tissierellia</taxon>
        <taxon>Tissierellales</taxon>
        <taxon>Peptoniphilaceae</taxon>
        <taxon>Citroniella</taxon>
    </lineage>
</organism>
<dbReference type="InterPro" id="IPR028345">
    <property type="entry name" value="Antibiotic_NAT-like"/>
</dbReference>
<dbReference type="EMBL" id="JAYKOT010000003">
    <property type="protein sequence ID" value="MEB3428974.1"/>
    <property type="molecule type" value="Genomic_DNA"/>
</dbReference>
<sequence length="48" mass="5516">MHVKFVQVPVRLKVKKINEANLTALRSRPKLIGGVRAKYKDKVEANRD</sequence>
<dbReference type="Pfam" id="PF04260">
    <property type="entry name" value="DUF436"/>
    <property type="match status" value="1"/>
</dbReference>
<proteinExistence type="predicted"/>
<gene>
    <name evidence="1" type="ORF">VLK81_02855</name>
</gene>
<name>A0AAW9MPH7_9FIRM</name>
<dbReference type="InterPro" id="IPR006340">
    <property type="entry name" value="DUF436"/>
</dbReference>
<comment type="caution">
    <text evidence="1">The sequence shown here is derived from an EMBL/GenBank/DDBJ whole genome shotgun (WGS) entry which is preliminary data.</text>
</comment>
<keyword evidence="2" id="KW-1185">Reference proteome</keyword>
<evidence type="ECO:0000313" key="1">
    <source>
        <dbReference type="EMBL" id="MEB3428974.1"/>
    </source>
</evidence>
<dbReference type="SUPFAM" id="SSF110710">
    <property type="entry name" value="TTHA0583/YokD-like"/>
    <property type="match status" value="1"/>
</dbReference>
<dbReference type="Gene3D" id="3.40.50.10360">
    <property type="entry name" value="Hypothetical protein TT1679"/>
    <property type="match status" value="1"/>
</dbReference>
<protein>
    <submittedName>
        <fullName evidence="1">DUF436 family protein</fullName>
    </submittedName>
</protein>
<dbReference type="RefSeq" id="WP_324619064.1">
    <property type="nucleotide sequence ID" value="NZ_JAYKOT010000003.1"/>
</dbReference>
<accession>A0AAW9MPH7</accession>
<dbReference type="Proteomes" id="UP001357733">
    <property type="component" value="Unassembled WGS sequence"/>
</dbReference>
<evidence type="ECO:0000313" key="2">
    <source>
        <dbReference type="Proteomes" id="UP001357733"/>
    </source>
</evidence>
<reference evidence="1 2" key="1">
    <citation type="submission" date="2024-01" db="EMBL/GenBank/DDBJ databases">
        <title>Complete genome sequence of Citroniella saccharovorans strain M6.X9, isolated from human fecal sample.</title>
        <authorList>
            <person name="Cheng G."/>
            <person name="Westerholm M."/>
            <person name="Schnurer A."/>
        </authorList>
    </citation>
    <scope>NUCLEOTIDE SEQUENCE [LARGE SCALE GENOMIC DNA]</scope>
    <source>
        <strain evidence="1 2">DSM 29873</strain>
    </source>
</reference>